<feature type="signal peptide" evidence="1">
    <location>
        <begin position="1"/>
        <end position="24"/>
    </location>
</feature>
<dbReference type="EMBL" id="JAXIVS010000009">
    <property type="protein sequence ID" value="MDY7229733.1"/>
    <property type="molecule type" value="Genomic_DNA"/>
</dbReference>
<accession>A0ABU5H8C8</accession>
<keyword evidence="3" id="KW-1185">Reference proteome</keyword>
<name>A0ABU5H8C8_9BACT</name>
<dbReference type="RefSeq" id="WP_321548456.1">
    <property type="nucleotide sequence ID" value="NZ_JAXIVS010000009.1"/>
</dbReference>
<dbReference type="Proteomes" id="UP001291309">
    <property type="component" value="Unassembled WGS sequence"/>
</dbReference>
<organism evidence="2 3">
    <name type="scientific">Hyalangium rubrum</name>
    <dbReference type="NCBI Taxonomy" id="3103134"/>
    <lineage>
        <taxon>Bacteria</taxon>
        <taxon>Pseudomonadati</taxon>
        <taxon>Myxococcota</taxon>
        <taxon>Myxococcia</taxon>
        <taxon>Myxococcales</taxon>
        <taxon>Cystobacterineae</taxon>
        <taxon>Archangiaceae</taxon>
        <taxon>Hyalangium</taxon>
    </lineage>
</organism>
<reference evidence="2 3" key="1">
    <citation type="submission" date="2023-12" db="EMBL/GenBank/DDBJ databases">
        <title>the genome sequence of Hyalangium sp. s54d21.</title>
        <authorList>
            <person name="Zhang X."/>
        </authorList>
    </citation>
    <scope>NUCLEOTIDE SEQUENCE [LARGE SCALE GENOMIC DNA]</scope>
    <source>
        <strain evidence="3">s54d21</strain>
    </source>
</reference>
<feature type="chain" id="PRO_5047455698" description="Lipoprotein" evidence="1">
    <location>
        <begin position="25"/>
        <end position="196"/>
    </location>
</feature>
<evidence type="ECO:0000313" key="3">
    <source>
        <dbReference type="Proteomes" id="UP001291309"/>
    </source>
</evidence>
<gene>
    <name evidence="2" type="ORF">SYV04_25290</name>
</gene>
<sequence length="196" mass="21105">MRRMLGWGLLVLCAACGASRPAVVRAPAAQASVEESSPTFEEPRSTARRYVDEDLGFEIIRPGAEWQLAEKEEQNTPEGLTIPVVLRHRATRAEVVLQVAPAVATPIQFAERLNQGLREQPGFIASELEPLALSDSAVGFNFEVGADVRGRVAVTEGSPGRVFMMLATWPSDAPAGVSQSVETLFGAVRPLPERGL</sequence>
<comment type="caution">
    <text evidence="2">The sequence shown here is derived from an EMBL/GenBank/DDBJ whole genome shotgun (WGS) entry which is preliminary data.</text>
</comment>
<keyword evidence="1" id="KW-0732">Signal</keyword>
<evidence type="ECO:0008006" key="4">
    <source>
        <dbReference type="Google" id="ProtNLM"/>
    </source>
</evidence>
<evidence type="ECO:0000313" key="2">
    <source>
        <dbReference type="EMBL" id="MDY7229733.1"/>
    </source>
</evidence>
<protein>
    <recommendedName>
        <fullName evidence="4">Lipoprotein</fullName>
    </recommendedName>
</protein>
<proteinExistence type="predicted"/>
<evidence type="ECO:0000256" key="1">
    <source>
        <dbReference type="SAM" id="SignalP"/>
    </source>
</evidence>